<dbReference type="KEGG" id="sti:Sthe_0095"/>
<dbReference type="RefSeq" id="WP_012870583.1">
    <property type="nucleotide sequence ID" value="NC_013523.1"/>
</dbReference>
<sequence length="763" mass="80929">MECRHVRSALPALIDGHLPPREAAEVQAHLAVCPACQRIERQYRQDLYDLARYLRTAPRLPIEHRPWAEQPVRRGFWGALVAGGHKLAAGTALVALLALVTVGALALRGMATRSGGDPTATAAVGAATLGEATADVSTLRGAFQPAPAIDPRFEEIMDALDQGGLVFPIDAKIDMDGHAVTLTRLAVDRTITIVEFTAPVEQSSGTITLVDQQGRELHQLYTGGSIPLGGLNDPSTATATNYYAFPAIDAESGTVEVRFTSDRGQTLNTFVDVDLSPLSALPPVASTTAKVTDGGVGVAAERLTPGAAVSIVRLSTSLVDVDQATLRSVEQGASSPQVTATVDGSPVPVVDIREEERDQDGSGIDVRLLGLPREGTLTLTLAWVPVSAPSAGDNTVATGPWTLTIDLANPSGEPVAPQPTPTPVPTQTPVPTPTPTPVPTAPTFPADLYFAGVTPDGVLGLWVQPASGDAPRVVAQGNADLDAFWLVPGGKQVAVRFADDPAVYLAPLDGGALRKATMPDGRAVTEYVVSPDGTRIAYVPVDRQSLWVSNTDGRNLTQVHAVEIPEAQTIHGVSWAPRGYTLRYEVSQIAAGFRPFVATVGGPNETIEPVKHQLPREVLSYAWSPGGTELAYSTYNGIFRLRLSDGAETAITPAALREGPQRAIDALHWLPDGRLAFVVHEDSTVYTPADLWLMNADGSDAWRAVIGVGPVDVLRWTPDGAGFVAHVIDEPGLTWYPSIHDEPVKLAEDIKYGAYIQLDWTTN</sequence>
<dbReference type="eggNOG" id="COG0823">
    <property type="taxonomic scope" value="Bacteria"/>
</dbReference>
<protein>
    <recommendedName>
        <fullName evidence="3">Putative zinc-finger domain-containing protein</fullName>
    </recommendedName>
</protein>
<dbReference type="AlphaFoldDB" id="D1C5L8"/>
<dbReference type="HOGENOM" id="CLU_365573_0_0_0"/>
<dbReference type="SUPFAM" id="SSF82171">
    <property type="entry name" value="DPP6 N-terminal domain-like"/>
    <property type="match status" value="1"/>
</dbReference>
<dbReference type="InterPro" id="IPR011042">
    <property type="entry name" value="6-blade_b-propeller_TolB-like"/>
</dbReference>
<dbReference type="InParanoid" id="D1C5L8"/>
<evidence type="ECO:0000256" key="1">
    <source>
        <dbReference type="SAM" id="MobiDB-lite"/>
    </source>
</evidence>
<evidence type="ECO:0000313" key="5">
    <source>
        <dbReference type="Proteomes" id="UP000002027"/>
    </source>
</evidence>
<accession>D1C5L8</accession>
<feature type="compositionally biased region" description="Pro residues" evidence="1">
    <location>
        <begin position="416"/>
        <end position="437"/>
    </location>
</feature>
<evidence type="ECO:0000313" key="4">
    <source>
        <dbReference type="EMBL" id="ACZ37534.1"/>
    </source>
</evidence>
<dbReference type="Pfam" id="PF13490">
    <property type="entry name" value="zf-HC2"/>
    <property type="match status" value="1"/>
</dbReference>
<keyword evidence="2" id="KW-1133">Transmembrane helix</keyword>
<feature type="domain" description="Putative zinc-finger" evidence="3">
    <location>
        <begin position="3"/>
        <end position="37"/>
    </location>
</feature>
<feature type="region of interest" description="Disordered" evidence="1">
    <location>
        <begin position="410"/>
        <end position="437"/>
    </location>
</feature>
<dbReference type="InterPro" id="IPR041916">
    <property type="entry name" value="Anti_sigma_zinc_sf"/>
</dbReference>
<dbReference type="EMBL" id="CP001823">
    <property type="protein sequence ID" value="ACZ37534.1"/>
    <property type="molecule type" value="Genomic_DNA"/>
</dbReference>
<reference evidence="4 5" key="2">
    <citation type="journal article" date="2010" name="Stand. Genomic Sci.">
        <title>Complete genome sequence of Desulfohalobium retbaense type strain (HR(100)).</title>
        <authorList>
            <person name="Spring S."/>
            <person name="Nolan M."/>
            <person name="Lapidus A."/>
            <person name="Glavina Del Rio T."/>
            <person name="Copeland A."/>
            <person name="Tice H."/>
            <person name="Cheng J.F."/>
            <person name="Lucas S."/>
            <person name="Land M."/>
            <person name="Chen F."/>
            <person name="Bruce D."/>
            <person name="Goodwin L."/>
            <person name="Pitluck S."/>
            <person name="Ivanova N."/>
            <person name="Mavromatis K."/>
            <person name="Mikhailova N."/>
            <person name="Pati A."/>
            <person name="Chen A."/>
            <person name="Palaniappan K."/>
            <person name="Hauser L."/>
            <person name="Chang Y.J."/>
            <person name="Jeffries C.D."/>
            <person name="Munk C."/>
            <person name="Kiss H."/>
            <person name="Chain P."/>
            <person name="Han C."/>
            <person name="Brettin T."/>
            <person name="Detter J.C."/>
            <person name="Schuler E."/>
            <person name="Goker M."/>
            <person name="Rohde M."/>
            <person name="Bristow J."/>
            <person name="Eisen J.A."/>
            <person name="Markowitz V."/>
            <person name="Hugenholtz P."/>
            <person name="Kyrpides N.C."/>
            <person name="Klenk H.P."/>
        </authorList>
    </citation>
    <scope>NUCLEOTIDE SEQUENCE [LARGE SCALE GENOMIC DNA]</scope>
    <source>
        <strain evidence="5">ATCC 49802 / DSM 20745 / S 6022</strain>
    </source>
</reference>
<organism evidence="4 5">
    <name type="scientific">Sphaerobacter thermophilus (strain ATCC 49802 / DSM 20745 / KCCM 41009 / NCIMB 13125 / S 6022)</name>
    <dbReference type="NCBI Taxonomy" id="479434"/>
    <lineage>
        <taxon>Bacteria</taxon>
        <taxon>Pseudomonadati</taxon>
        <taxon>Thermomicrobiota</taxon>
        <taxon>Thermomicrobia</taxon>
        <taxon>Sphaerobacterales</taxon>
        <taxon>Sphaerobacterineae</taxon>
        <taxon>Sphaerobacteraceae</taxon>
        <taxon>Sphaerobacter</taxon>
    </lineage>
</organism>
<dbReference type="Proteomes" id="UP000002027">
    <property type="component" value="Chromosome 1"/>
</dbReference>
<name>D1C5L8_SPHTD</name>
<gene>
    <name evidence="4" type="ordered locus">Sthe_0095</name>
</gene>
<keyword evidence="5" id="KW-1185">Reference proteome</keyword>
<feature type="transmembrane region" description="Helical" evidence="2">
    <location>
        <begin position="87"/>
        <end position="107"/>
    </location>
</feature>
<dbReference type="OrthoDB" id="148437at2"/>
<dbReference type="InterPro" id="IPR027383">
    <property type="entry name" value="Znf_put"/>
</dbReference>
<dbReference type="eggNOG" id="COG5662">
    <property type="taxonomic scope" value="Bacteria"/>
</dbReference>
<dbReference type="Gene3D" id="2.120.10.30">
    <property type="entry name" value="TolB, C-terminal domain"/>
    <property type="match status" value="2"/>
</dbReference>
<evidence type="ECO:0000256" key="2">
    <source>
        <dbReference type="SAM" id="Phobius"/>
    </source>
</evidence>
<proteinExistence type="predicted"/>
<evidence type="ECO:0000259" key="3">
    <source>
        <dbReference type="Pfam" id="PF13490"/>
    </source>
</evidence>
<reference evidence="5" key="1">
    <citation type="submission" date="2009-11" db="EMBL/GenBank/DDBJ databases">
        <title>The complete chromosome 1 of Sphaerobacter thermophilus DSM 20745.</title>
        <authorList>
            <person name="Lucas S."/>
            <person name="Copeland A."/>
            <person name="Lapidus A."/>
            <person name="Glavina del Rio T."/>
            <person name="Dalin E."/>
            <person name="Tice H."/>
            <person name="Bruce D."/>
            <person name="Goodwin L."/>
            <person name="Pitluck S."/>
            <person name="Kyrpides N."/>
            <person name="Mavromatis K."/>
            <person name="Ivanova N."/>
            <person name="Mikhailova N."/>
            <person name="LaButti K.M."/>
            <person name="Clum A."/>
            <person name="Sun H.I."/>
            <person name="Brettin T."/>
            <person name="Detter J.C."/>
            <person name="Han C."/>
            <person name="Larimer F."/>
            <person name="Land M."/>
            <person name="Hauser L."/>
            <person name="Markowitz V."/>
            <person name="Cheng J.F."/>
            <person name="Hugenholtz P."/>
            <person name="Woyke T."/>
            <person name="Wu D."/>
            <person name="Steenblock K."/>
            <person name="Schneider S."/>
            <person name="Pukall R."/>
            <person name="Goeker M."/>
            <person name="Klenk H.P."/>
            <person name="Eisen J.A."/>
        </authorList>
    </citation>
    <scope>NUCLEOTIDE SEQUENCE [LARGE SCALE GENOMIC DNA]</scope>
    <source>
        <strain evidence="5">ATCC 49802 / DSM 20745 / S 6022</strain>
    </source>
</reference>
<dbReference type="STRING" id="479434.Sthe_0095"/>
<keyword evidence="2" id="KW-0472">Membrane</keyword>
<keyword evidence="2" id="KW-0812">Transmembrane</keyword>
<dbReference type="Gene3D" id="1.10.10.1320">
    <property type="entry name" value="Anti-sigma factor, zinc-finger domain"/>
    <property type="match status" value="1"/>
</dbReference>